<dbReference type="Gene3D" id="3.30.565.10">
    <property type="entry name" value="Histidine kinase-like ATPase, C-terminal domain"/>
    <property type="match status" value="1"/>
</dbReference>
<evidence type="ECO:0000256" key="2">
    <source>
        <dbReference type="ARBA" id="ARBA00004370"/>
    </source>
</evidence>
<keyword evidence="7" id="KW-0902">Two-component regulatory system</keyword>
<dbReference type="InterPro" id="IPR003661">
    <property type="entry name" value="HisK_dim/P_dom"/>
</dbReference>
<feature type="domain" description="Histidine kinase" evidence="9">
    <location>
        <begin position="248"/>
        <end position="458"/>
    </location>
</feature>
<dbReference type="SUPFAM" id="SSF47384">
    <property type="entry name" value="Homodimeric domain of signal transducing histidine kinase"/>
    <property type="match status" value="1"/>
</dbReference>
<dbReference type="EMBL" id="CP073084">
    <property type="protein sequence ID" value="QUE53913.1"/>
    <property type="molecule type" value="Genomic_DNA"/>
</dbReference>
<dbReference type="InterPro" id="IPR036890">
    <property type="entry name" value="HATPase_C_sf"/>
</dbReference>
<evidence type="ECO:0000256" key="4">
    <source>
        <dbReference type="ARBA" id="ARBA00022553"/>
    </source>
</evidence>
<feature type="transmembrane region" description="Helical" evidence="8">
    <location>
        <begin position="7"/>
        <end position="30"/>
    </location>
</feature>
<evidence type="ECO:0000313" key="12">
    <source>
        <dbReference type="Proteomes" id="UP000677616"/>
    </source>
</evidence>
<dbReference type="Pfam" id="PF02518">
    <property type="entry name" value="HATPase_c"/>
    <property type="match status" value="1"/>
</dbReference>
<evidence type="ECO:0000259" key="9">
    <source>
        <dbReference type="PROSITE" id="PS50109"/>
    </source>
</evidence>
<keyword evidence="8" id="KW-1133">Transmembrane helix</keyword>
<gene>
    <name evidence="11" type="ORF">INT76_08780</name>
</gene>
<feature type="domain" description="HAMP" evidence="10">
    <location>
        <begin position="174"/>
        <end position="226"/>
    </location>
</feature>
<dbReference type="CDD" id="cd00075">
    <property type="entry name" value="HATPase"/>
    <property type="match status" value="1"/>
</dbReference>
<reference evidence="11 12" key="1">
    <citation type="submission" date="2021-04" db="EMBL/GenBank/DDBJ databases">
        <title>Complete genome sequence of a novel Streptococcus species.</title>
        <authorList>
            <person name="Teng J.L.L."/>
        </authorList>
    </citation>
    <scope>NUCLEOTIDE SEQUENCE [LARGE SCALE GENOMIC DNA]</scope>
    <source>
        <strain evidence="11 12">HKU75</strain>
    </source>
</reference>
<keyword evidence="4" id="KW-0597">Phosphoprotein</keyword>
<dbReference type="Proteomes" id="UP000677616">
    <property type="component" value="Chromosome"/>
</dbReference>
<dbReference type="RefSeq" id="WP_212570069.1">
    <property type="nucleotide sequence ID" value="NZ_CP073084.1"/>
</dbReference>
<evidence type="ECO:0000259" key="10">
    <source>
        <dbReference type="PROSITE" id="PS50885"/>
    </source>
</evidence>
<keyword evidence="8" id="KW-0812">Transmembrane</keyword>
<dbReference type="InterPro" id="IPR003594">
    <property type="entry name" value="HATPase_dom"/>
</dbReference>
<dbReference type="Pfam" id="PF00512">
    <property type="entry name" value="HisKA"/>
    <property type="match status" value="1"/>
</dbReference>
<dbReference type="Gene3D" id="1.10.287.130">
    <property type="match status" value="1"/>
</dbReference>
<dbReference type="SMART" id="SM00387">
    <property type="entry name" value="HATPase_c"/>
    <property type="match status" value="1"/>
</dbReference>
<dbReference type="InterPro" id="IPR050351">
    <property type="entry name" value="BphY/WalK/GraS-like"/>
</dbReference>
<evidence type="ECO:0000313" key="11">
    <source>
        <dbReference type="EMBL" id="QUE53913.1"/>
    </source>
</evidence>
<dbReference type="PROSITE" id="PS50885">
    <property type="entry name" value="HAMP"/>
    <property type="match status" value="1"/>
</dbReference>
<comment type="subcellular location">
    <subcellularLocation>
        <location evidence="2">Membrane</location>
    </subcellularLocation>
</comment>
<keyword evidence="5" id="KW-0808">Transferase</keyword>
<accession>A0ABX7YK73</accession>
<dbReference type="PANTHER" id="PTHR45453">
    <property type="entry name" value="PHOSPHATE REGULON SENSOR PROTEIN PHOR"/>
    <property type="match status" value="1"/>
</dbReference>
<dbReference type="InterPro" id="IPR005467">
    <property type="entry name" value="His_kinase_dom"/>
</dbReference>
<dbReference type="GO" id="GO:0016301">
    <property type="term" value="F:kinase activity"/>
    <property type="evidence" value="ECO:0007669"/>
    <property type="project" value="UniProtKB-KW"/>
</dbReference>
<evidence type="ECO:0000256" key="7">
    <source>
        <dbReference type="ARBA" id="ARBA00023012"/>
    </source>
</evidence>
<name>A0ABX7YK73_9STRE</name>
<feature type="transmembrane region" description="Helical" evidence="8">
    <location>
        <begin position="149"/>
        <end position="172"/>
    </location>
</feature>
<protein>
    <recommendedName>
        <fullName evidence="3">histidine kinase</fullName>
        <ecNumber evidence="3">2.7.13.3</ecNumber>
    </recommendedName>
</protein>
<keyword evidence="12" id="KW-1185">Reference proteome</keyword>
<evidence type="ECO:0000256" key="3">
    <source>
        <dbReference type="ARBA" id="ARBA00012438"/>
    </source>
</evidence>
<dbReference type="Gene3D" id="6.10.340.10">
    <property type="match status" value="1"/>
</dbReference>
<dbReference type="EC" id="2.7.13.3" evidence="3"/>
<dbReference type="SUPFAM" id="SSF55874">
    <property type="entry name" value="ATPase domain of HSP90 chaperone/DNA topoisomerase II/histidine kinase"/>
    <property type="match status" value="1"/>
</dbReference>
<keyword evidence="8" id="KW-0472">Membrane</keyword>
<dbReference type="InterPro" id="IPR036097">
    <property type="entry name" value="HisK_dim/P_sf"/>
</dbReference>
<dbReference type="CDD" id="cd00082">
    <property type="entry name" value="HisKA"/>
    <property type="match status" value="1"/>
</dbReference>
<dbReference type="InterPro" id="IPR003660">
    <property type="entry name" value="HAMP_dom"/>
</dbReference>
<comment type="catalytic activity">
    <reaction evidence="1">
        <text>ATP + protein L-histidine = ADP + protein N-phospho-L-histidine.</text>
        <dbReference type="EC" id="2.7.13.3"/>
    </reaction>
</comment>
<evidence type="ECO:0000256" key="1">
    <source>
        <dbReference type="ARBA" id="ARBA00000085"/>
    </source>
</evidence>
<sequence>MKLTSKNFLVINGLIFSVITVTLAILYIFMPVYYEEVRVDQVKEAVDKVQQNLDGQDKEEVLKRLTTLDNQDLPFSLYLFEGETVVYPYVDRNNTNSDQPLNDFEITVSSPPVEGEIRSLRQKIVTKDGQEITLEAQYSLQPISDASRVLLAIYPVILVIALVIGTIVAYIYSRSSTKRIKLLSKTSRQMLSLKEGLSCQLEGKDEIAELSRDITSMYQQLRQTVVRLEVEIEKTALSERSKEEFLRITSHELKTPITSMMGIVDGMLLGVGDFKNRDYYLKECRRILEEQSQLVQDILTISKIDMADFLDTKYWETYAMTRFLEEQLPTYQLLAKMKGYEFDYALSEVTVEANRIYLEKALKNIIDNAFQYTRPEGKIRIQLTEKHLVVENQAQTLLSDSDLSKVFEPFYRPDYSRNRKDGGTGLGLYIVQKILSRHKFNYRLENTDDGWVRFTLDW</sequence>
<evidence type="ECO:0000256" key="8">
    <source>
        <dbReference type="SAM" id="Phobius"/>
    </source>
</evidence>
<evidence type="ECO:0000256" key="6">
    <source>
        <dbReference type="ARBA" id="ARBA00022777"/>
    </source>
</evidence>
<organism evidence="11 12">
    <name type="scientific">Streptococcus oriscaviae</name>
    <dbReference type="NCBI Taxonomy" id="2781599"/>
    <lineage>
        <taxon>Bacteria</taxon>
        <taxon>Bacillati</taxon>
        <taxon>Bacillota</taxon>
        <taxon>Bacilli</taxon>
        <taxon>Lactobacillales</taxon>
        <taxon>Streptococcaceae</taxon>
        <taxon>Streptococcus</taxon>
    </lineage>
</organism>
<evidence type="ECO:0000256" key="5">
    <source>
        <dbReference type="ARBA" id="ARBA00022679"/>
    </source>
</evidence>
<dbReference type="PROSITE" id="PS50109">
    <property type="entry name" value="HIS_KIN"/>
    <property type="match status" value="1"/>
</dbReference>
<keyword evidence="6 11" id="KW-0418">Kinase</keyword>
<proteinExistence type="predicted"/>
<dbReference type="SMART" id="SM00388">
    <property type="entry name" value="HisKA"/>
    <property type="match status" value="1"/>
</dbReference>
<dbReference type="PANTHER" id="PTHR45453:SF3">
    <property type="entry name" value="HISTIDINE KINASE"/>
    <property type="match status" value="1"/>
</dbReference>